<feature type="compositionally biased region" description="Acidic residues" evidence="1">
    <location>
        <begin position="39"/>
        <end position="52"/>
    </location>
</feature>
<evidence type="ECO:0000256" key="1">
    <source>
        <dbReference type="SAM" id="MobiDB-lite"/>
    </source>
</evidence>
<evidence type="ECO:0000313" key="2">
    <source>
        <dbReference type="EMBL" id="VEF77255.1"/>
    </source>
</evidence>
<gene>
    <name evidence="2" type="ORF">NCTC7357_05645</name>
</gene>
<reference evidence="2 3" key="1">
    <citation type="submission" date="2018-12" db="EMBL/GenBank/DDBJ databases">
        <authorList>
            <consortium name="Pathogen Informatics"/>
        </authorList>
    </citation>
    <scope>NUCLEOTIDE SEQUENCE [LARGE SCALE GENOMIC DNA]</scope>
    <source>
        <strain evidence="2 3">NCTC7357</strain>
    </source>
</reference>
<dbReference type="RefSeq" id="WP_164486003.1">
    <property type="nucleotide sequence ID" value="NZ_CP054866.1"/>
</dbReference>
<sequence length="52" mass="5422">MTSETAGKKEDDSSGVPQVNDPGNEDPGSLMDDALVPLSDDDEADESEEKGP</sequence>
<feature type="region of interest" description="Disordered" evidence="1">
    <location>
        <begin position="1"/>
        <end position="52"/>
    </location>
</feature>
<protein>
    <submittedName>
        <fullName evidence="2">Uncharacterized protein</fullName>
    </submittedName>
</protein>
<evidence type="ECO:0000313" key="3">
    <source>
        <dbReference type="Proteomes" id="UP000277437"/>
    </source>
</evidence>
<feature type="compositionally biased region" description="Basic and acidic residues" evidence="1">
    <location>
        <begin position="1"/>
        <end position="12"/>
    </location>
</feature>
<dbReference type="EMBL" id="LR134334">
    <property type="protein sequence ID" value="VEF77255.1"/>
    <property type="molecule type" value="Genomic_DNA"/>
</dbReference>
<proteinExistence type="predicted"/>
<accession>A0AAQ1FKJ0</accession>
<name>A0AAQ1FKJ0_9PSED</name>
<organism evidence="2 3">
    <name type="scientific">Pseudomonas chlororaphis</name>
    <dbReference type="NCBI Taxonomy" id="587753"/>
    <lineage>
        <taxon>Bacteria</taxon>
        <taxon>Pseudomonadati</taxon>
        <taxon>Pseudomonadota</taxon>
        <taxon>Gammaproteobacteria</taxon>
        <taxon>Pseudomonadales</taxon>
        <taxon>Pseudomonadaceae</taxon>
        <taxon>Pseudomonas</taxon>
    </lineage>
</organism>
<dbReference type="AlphaFoldDB" id="A0AAQ1FKJ0"/>
<dbReference type="Proteomes" id="UP000277437">
    <property type="component" value="Chromosome"/>
</dbReference>